<dbReference type="PANTHER" id="PTHR43557">
    <property type="entry name" value="APOPTOSIS-INDUCING FACTOR 1"/>
    <property type="match status" value="1"/>
</dbReference>
<keyword evidence="13" id="KW-1185">Reference proteome</keyword>
<evidence type="ECO:0000256" key="1">
    <source>
        <dbReference type="ARBA" id="ARBA00001974"/>
    </source>
</evidence>
<evidence type="ECO:0000256" key="3">
    <source>
        <dbReference type="ARBA" id="ARBA00022630"/>
    </source>
</evidence>
<dbReference type="CDD" id="cd03478">
    <property type="entry name" value="Rieske_AIFL_N"/>
    <property type="match status" value="1"/>
</dbReference>
<keyword evidence="10" id="KW-0812">Transmembrane</keyword>
<dbReference type="PRINTS" id="PR00411">
    <property type="entry name" value="PNDRDTASEI"/>
</dbReference>
<sequence>MSEFEVAHVNDLKDGEMKEVAVGGLGKALLSKIDGEFFATSHLCPHYKAPLSKGTLSSDGRIMCPWHGACFRAQTGDIEDAPSVDGLASFKVTVRGDKVFIKANPDEIKAGRKVPIVRKFKCTPKRAVIVGGGAGGLVAAETLRKEGFDGEILLLSREPYLPVDRPKLSKALNIDATKIALRDAEHFKNMNINVRLATIVKAVDTKAKTVTLESGESVTYNHLVLATGGDPRVLPINGKDLGNIFVIRDVKDANAIGEALPSNATTKRNVVIVGSSFIGMEAASILVKQANVTVIGMEKVPFERVLGNKVGDALMKLNIANGVKFELEALVDHYLPSASNPKQVGFVVLKSGKKIPADVVILGAGVFPQTTYLKDSGITLDRDGGITVTAGMQVPGAEDVYAVGDIARYPYHLTGESVRVEHWNVAQNQGRVAALNIVAKEHGKAETASVEFKQVPYFWTVQFGKSVRYAGHATSFDSVVIQGSLDHASEAGLSFAAFYFRKGVMVAVCSVAKDPVVSHVSELMRLGKAPTEAQIHGLDVLKLPLKSNEKFVPPKKASASSPDNTIFLIAAGLAGLIAVLAPIAYYIRDKAAASR</sequence>
<dbReference type="Gene3D" id="2.102.10.10">
    <property type="entry name" value="Rieske [2Fe-2S] iron-sulphur domain"/>
    <property type="match status" value="1"/>
</dbReference>
<dbReference type="Gene3D" id="3.30.390.30">
    <property type="match status" value="1"/>
</dbReference>
<name>A0ABR4N0Q0_9FUNG</name>
<evidence type="ECO:0000256" key="4">
    <source>
        <dbReference type="ARBA" id="ARBA00022714"/>
    </source>
</evidence>
<evidence type="ECO:0000256" key="2">
    <source>
        <dbReference type="ARBA" id="ARBA00006442"/>
    </source>
</evidence>
<dbReference type="InterPro" id="IPR023753">
    <property type="entry name" value="FAD/NAD-binding_dom"/>
</dbReference>
<dbReference type="InterPro" id="IPR028202">
    <property type="entry name" value="Reductase_C"/>
</dbReference>
<comment type="caution">
    <text evidence="12">The sequence shown here is derived from an EMBL/GenBank/DDBJ whole genome shotgun (WGS) entry which is preliminary data.</text>
</comment>
<keyword evidence="6" id="KW-0274">FAD</keyword>
<dbReference type="Gene3D" id="3.50.50.60">
    <property type="entry name" value="FAD/NAD(P)-binding domain"/>
    <property type="match status" value="2"/>
</dbReference>
<evidence type="ECO:0000313" key="12">
    <source>
        <dbReference type="EMBL" id="KAL2913102.1"/>
    </source>
</evidence>
<keyword evidence="10" id="KW-0472">Membrane</keyword>
<evidence type="ECO:0000256" key="6">
    <source>
        <dbReference type="ARBA" id="ARBA00022827"/>
    </source>
</evidence>
<keyword evidence="9" id="KW-0411">Iron-sulfur</keyword>
<dbReference type="Pfam" id="PF14759">
    <property type="entry name" value="Reductase_C"/>
    <property type="match status" value="1"/>
</dbReference>
<evidence type="ECO:0000313" key="13">
    <source>
        <dbReference type="Proteomes" id="UP001527925"/>
    </source>
</evidence>
<proteinExistence type="inferred from homology"/>
<keyword evidence="4" id="KW-0001">2Fe-2S</keyword>
<dbReference type="Pfam" id="PF00355">
    <property type="entry name" value="Rieske"/>
    <property type="match status" value="1"/>
</dbReference>
<feature type="transmembrane region" description="Helical" evidence="10">
    <location>
        <begin position="566"/>
        <end position="587"/>
    </location>
</feature>
<comment type="cofactor">
    <cofactor evidence="1">
        <name>FAD</name>
        <dbReference type="ChEBI" id="CHEBI:57692"/>
    </cofactor>
</comment>
<evidence type="ECO:0000256" key="7">
    <source>
        <dbReference type="ARBA" id="ARBA00023002"/>
    </source>
</evidence>
<dbReference type="InterPro" id="IPR017941">
    <property type="entry name" value="Rieske_2Fe-2S"/>
</dbReference>
<dbReference type="Proteomes" id="UP001527925">
    <property type="component" value="Unassembled WGS sequence"/>
</dbReference>
<evidence type="ECO:0000256" key="10">
    <source>
        <dbReference type="SAM" id="Phobius"/>
    </source>
</evidence>
<comment type="similarity">
    <text evidence="2">Belongs to the FAD-dependent oxidoreductase family.</text>
</comment>
<dbReference type="SUPFAM" id="SSF51905">
    <property type="entry name" value="FAD/NAD(P)-binding domain"/>
    <property type="match status" value="2"/>
</dbReference>
<evidence type="ECO:0000256" key="8">
    <source>
        <dbReference type="ARBA" id="ARBA00023004"/>
    </source>
</evidence>
<dbReference type="InterPro" id="IPR036922">
    <property type="entry name" value="Rieske_2Fe-2S_sf"/>
</dbReference>
<feature type="domain" description="Rieske" evidence="11">
    <location>
        <begin position="4"/>
        <end position="101"/>
    </location>
</feature>
<dbReference type="Pfam" id="PF07992">
    <property type="entry name" value="Pyr_redox_2"/>
    <property type="match status" value="1"/>
</dbReference>
<dbReference type="PROSITE" id="PS51296">
    <property type="entry name" value="RIESKE"/>
    <property type="match status" value="1"/>
</dbReference>
<keyword evidence="3" id="KW-0285">Flavoprotein</keyword>
<keyword evidence="7" id="KW-0560">Oxidoreductase</keyword>
<evidence type="ECO:0000256" key="5">
    <source>
        <dbReference type="ARBA" id="ARBA00022723"/>
    </source>
</evidence>
<accession>A0ABR4N0Q0</accession>
<protein>
    <submittedName>
        <fullName evidence="12">Apoptosis-inducing factor 1</fullName>
    </submittedName>
</protein>
<dbReference type="PANTHER" id="PTHR43557:SF2">
    <property type="entry name" value="RIESKE DOMAIN-CONTAINING PROTEIN-RELATED"/>
    <property type="match status" value="1"/>
</dbReference>
<dbReference type="InterPro" id="IPR050446">
    <property type="entry name" value="FAD-oxidoreductase/Apoptosis"/>
</dbReference>
<dbReference type="SUPFAM" id="SSF50022">
    <property type="entry name" value="ISP domain"/>
    <property type="match status" value="1"/>
</dbReference>
<evidence type="ECO:0000256" key="9">
    <source>
        <dbReference type="ARBA" id="ARBA00023014"/>
    </source>
</evidence>
<dbReference type="EMBL" id="JADGIZ020000052">
    <property type="protein sequence ID" value="KAL2913102.1"/>
    <property type="molecule type" value="Genomic_DNA"/>
</dbReference>
<gene>
    <name evidence="12" type="primary">aif1</name>
    <name evidence="12" type="ORF">HK105_207447</name>
</gene>
<keyword evidence="8" id="KW-0408">Iron</keyword>
<evidence type="ECO:0000259" key="11">
    <source>
        <dbReference type="PROSITE" id="PS51296"/>
    </source>
</evidence>
<dbReference type="InterPro" id="IPR036188">
    <property type="entry name" value="FAD/NAD-bd_sf"/>
</dbReference>
<dbReference type="InterPro" id="IPR016156">
    <property type="entry name" value="FAD/NAD-linked_Rdtase_dimer_sf"/>
</dbReference>
<dbReference type="SUPFAM" id="SSF55424">
    <property type="entry name" value="FAD/NAD-linked reductases, dimerisation (C-terminal) domain"/>
    <property type="match status" value="1"/>
</dbReference>
<keyword evidence="10" id="KW-1133">Transmembrane helix</keyword>
<keyword evidence="5" id="KW-0479">Metal-binding</keyword>
<dbReference type="PRINTS" id="PR00368">
    <property type="entry name" value="FADPNR"/>
</dbReference>
<reference evidence="12 13" key="1">
    <citation type="submission" date="2023-09" db="EMBL/GenBank/DDBJ databases">
        <title>Pangenome analysis of Batrachochytrium dendrobatidis and related Chytrids.</title>
        <authorList>
            <person name="Yacoub M.N."/>
            <person name="Stajich J.E."/>
            <person name="James T.Y."/>
        </authorList>
    </citation>
    <scope>NUCLEOTIDE SEQUENCE [LARGE SCALE GENOMIC DNA]</scope>
    <source>
        <strain evidence="12 13">JEL0888</strain>
    </source>
</reference>
<organism evidence="12 13">
    <name type="scientific">Polyrhizophydium stewartii</name>
    <dbReference type="NCBI Taxonomy" id="2732419"/>
    <lineage>
        <taxon>Eukaryota</taxon>
        <taxon>Fungi</taxon>
        <taxon>Fungi incertae sedis</taxon>
        <taxon>Chytridiomycota</taxon>
        <taxon>Chytridiomycota incertae sedis</taxon>
        <taxon>Chytridiomycetes</taxon>
        <taxon>Rhizophydiales</taxon>
        <taxon>Rhizophydiales incertae sedis</taxon>
        <taxon>Polyrhizophydium</taxon>
    </lineage>
</organism>